<feature type="compositionally biased region" description="Acidic residues" evidence="1">
    <location>
        <begin position="54"/>
        <end position="79"/>
    </location>
</feature>
<dbReference type="PROSITE" id="PS50234">
    <property type="entry name" value="VWFA"/>
    <property type="match status" value="1"/>
</dbReference>
<accession>A0A0C2A0V8</accession>
<dbReference type="EMBL" id="JMCC02000029">
    <property type="protein sequence ID" value="KIG17033.1"/>
    <property type="molecule type" value="Genomic_DNA"/>
</dbReference>
<dbReference type="Gene3D" id="3.40.50.410">
    <property type="entry name" value="von Willebrand factor, type A domain"/>
    <property type="match status" value="1"/>
</dbReference>
<keyword evidence="2" id="KW-0732">Signal</keyword>
<evidence type="ECO:0000313" key="4">
    <source>
        <dbReference type="EMBL" id="KIG17033.1"/>
    </source>
</evidence>
<evidence type="ECO:0000256" key="1">
    <source>
        <dbReference type="SAM" id="MobiDB-lite"/>
    </source>
</evidence>
<evidence type="ECO:0000313" key="5">
    <source>
        <dbReference type="Proteomes" id="UP000031599"/>
    </source>
</evidence>
<dbReference type="PANTHER" id="PTHR10579">
    <property type="entry name" value="CALCIUM-ACTIVATED CHLORIDE CHANNEL REGULATOR"/>
    <property type="match status" value="1"/>
</dbReference>
<feature type="chain" id="PRO_5002162129" evidence="2">
    <location>
        <begin position="23"/>
        <end position="524"/>
    </location>
</feature>
<sequence>MKRTQILFALAPLTLILGLAGCGDDAATADDGYGSYGEGGEGGDTSGGLTGGADEGDEGVVPDDEGAAEETDTDTETETGEPLCNDVDDVILYLSPDDSNSMSSPVQVRERVLKDGLGLGPVAIRPWEFMNYYSFDYAPAADGSLALSAELRVLEGFDAGSPHYQLQLAVTSEEMTDAERPPMNITLVLDTSGSMSGEPIELLKESCRAIAASLREGDKVSMVEWDTQNSWTLAGYAVTGPNDPQLLDKIEALAAGGGTDLNGGLVSGYDLAQQTWDIDALNRLVLISDGGANAGVTEVDLIAENANYGGSDGIYLVGAGVDLSGTYNDDLMDVVTDAGKGASVFITDEAEAWKTFNTNFISTMGLAARNVQVELTMPPGFEIVKFSGEEFSSDPKEVEPQHLAPNDSMVFLQEVTTCAPELVDADAEFTVTATWEDVSSFESVEVSQTYSFAQLLDTDASRMAKGAAIIAYVDALIAIKNVNGDGPQVEDDARVAANAAIAAAQALLPGDADLEEIAAILQAL</sequence>
<organism evidence="4 5">
    <name type="scientific">Enhygromyxa salina</name>
    <dbReference type="NCBI Taxonomy" id="215803"/>
    <lineage>
        <taxon>Bacteria</taxon>
        <taxon>Pseudomonadati</taxon>
        <taxon>Myxococcota</taxon>
        <taxon>Polyangia</taxon>
        <taxon>Nannocystales</taxon>
        <taxon>Nannocystaceae</taxon>
        <taxon>Enhygromyxa</taxon>
    </lineage>
</organism>
<dbReference type="AlphaFoldDB" id="A0A0C2A0V8"/>
<dbReference type="PROSITE" id="PS51257">
    <property type="entry name" value="PROKAR_LIPOPROTEIN"/>
    <property type="match status" value="1"/>
</dbReference>
<feature type="region of interest" description="Disordered" evidence="1">
    <location>
        <begin position="33"/>
        <end position="86"/>
    </location>
</feature>
<feature type="domain" description="VWFA" evidence="3">
    <location>
        <begin position="184"/>
        <end position="364"/>
    </location>
</feature>
<dbReference type="InterPro" id="IPR051266">
    <property type="entry name" value="CLCR"/>
</dbReference>
<name>A0A0C2A0V8_9BACT</name>
<dbReference type="SUPFAM" id="SSF53300">
    <property type="entry name" value="vWA-like"/>
    <property type="match status" value="1"/>
</dbReference>
<dbReference type="Proteomes" id="UP000031599">
    <property type="component" value="Unassembled WGS sequence"/>
</dbReference>
<evidence type="ECO:0000256" key="2">
    <source>
        <dbReference type="SAM" id="SignalP"/>
    </source>
</evidence>
<reference evidence="4 5" key="1">
    <citation type="submission" date="2014-12" db="EMBL/GenBank/DDBJ databases">
        <title>Genome assembly of Enhygromyxa salina DSM 15201.</title>
        <authorList>
            <person name="Sharma G."/>
            <person name="Subramanian S."/>
        </authorList>
    </citation>
    <scope>NUCLEOTIDE SEQUENCE [LARGE SCALE GENOMIC DNA]</scope>
    <source>
        <strain evidence="4 5">DSM 15201</strain>
    </source>
</reference>
<dbReference type="RefSeq" id="WP_153258297.1">
    <property type="nucleotide sequence ID" value="NZ_JMCC02000029.1"/>
</dbReference>
<feature type="signal peptide" evidence="2">
    <location>
        <begin position="1"/>
        <end position="22"/>
    </location>
</feature>
<proteinExistence type="predicted"/>
<dbReference type="InterPro" id="IPR036465">
    <property type="entry name" value="vWFA_dom_sf"/>
</dbReference>
<dbReference type="Pfam" id="PF13519">
    <property type="entry name" value="VWA_2"/>
    <property type="match status" value="1"/>
</dbReference>
<protein>
    <submittedName>
        <fullName evidence="4">von Willebrand factor type A domain protein</fullName>
    </submittedName>
</protein>
<dbReference type="SMART" id="SM00327">
    <property type="entry name" value="VWA"/>
    <property type="match status" value="1"/>
</dbReference>
<comment type="caution">
    <text evidence="4">The sequence shown here is derived from an EMBL/GenBank/DDBJ whole genome shotgun (WGS) entry which is preliminary data.</text>
</comment>
<feature type="compositionally biased region" description="Gly residues" evidence="1">
    <location>
        <begin position="34"/>
        <end position="53"/>
    </location>
</feature>
<gene>
    <name evidence="4" type="ORF">DB30_03630</name>
</gene>
<evidence type="ECO:0000259" key="3">
    <source>
        <dbReference type="PROSITE" id="PS50234"/>
    </source>
</evidence>
<dbReference type="InterPro" id="IPR002035">
    <property type="entry name" value="VWF_A"/>
</dbReference>
<dbReference type="PANTHER" id="PTHR10579:SF43">
    <property type="entry name" value="ZINC FINGER (C3HC4-TYPE RING FINGER) FAMILY PROTEIN"/>
    <property type="match status" value="1"/>
</dbReference>